<dbReference type="OMA" id="IHKFRIC"/>
<dbReference type="EMBL" id="CAJJDM010000022">
    <property type="protein sequence ID" value="CAD8056308.1"/>
    <property type="molecule type" value="Genomic_DNA"/>
</dbReference>
<reference evidence="8" key="1">
    <citation type="submission" date="2021-01" db="EMBL/GenBank/DDBJ databases">
        <authorList>
            <consortium name="Genoscope - CEA"/>
            <person name="William W."/>
        </authorList>
    </citation>
    <scope>NUCLEOTIDE SEQUENCE</scope>
</reference>
<keyword evidence="6" id="KW-0812">Transmembrane</keyword>
<evidence type="ECO:0000256" key="1">
    <source>
        <dbReference type="ARBA" id="ARBA00004170"/>
    </source>
</evidence>
<evidence type="ECO:0000256" key="2">
    <source>
        <dbReference type="ARBA" id="ARBA00005975"/>
    </source>
</evidence>
<evidence type="ECO:0000313" key="9">
    <source>
        <dbReference type="Proteomes" id="UP000688137"/>
    </source>
</evidence>
<keyword evidence="3" id="KW-0479">Metal-binding</keyword>
<comment type="caution">
    <text evidence="8">The sequence shown here is derived from an EMBL/GenBank/DDBJ whole genome shotgun (WGS) entry which is preliminary data.</text>
</comment>
<protein>
    <recommendedName>
        <fullName evidence="7">LITAF domain-containing protein</fullName>
    </recommendedName>
</protein>
<feature type="transmembrane region" description="Helical" evidence="6">
    <location>
        <begin position="143"/>
        <end position="163"/>
    </location>
</feature>
<organism evidence="8 9">
    <name type="scientific">Paramecium primaurelia</name>
    <dbReference type="NCBI Taxonomy" id="5886"/>
    <lineage>
        <taxon>Eukaryota</taxon>
        <taxon>Sar</taxon>
        <taxon>Alveolata</taxon>
        <taxon>Ciliophora</taxon>
        <taxon>Intramacronucleata</taxon>
        <taxon>Oligohymenophorea</taxon>
        <taxon>Peniculida</taxon>
        <taxon>Parameciidae</taxon>
        <taxon>Paramecium</taxon>
    </lineage>
</organism>
<proteinExistence type="inferred from homology"/>
<comment type="subcellular location">
    <subcellularLocation>
        <location evidence="1">Membrane</location>
        <topology evidence="1">Peripheral membrane protein</topology>
    </subcellularLocation>
</comment>
<evidence type="ECO:0000259" key="7">
    <source>
        <dbReference type="PROSITE" id="PS51837"/>
    </source>
</evidence>
<sequence length="189" mass="21507">MDQENAKLAQDYQVQNNIPLLQGQQQANNQYYSPYNNQVQYVQQEVAQQQQLSNSYQGINLQGDQYQVNQQLQQQNPQLQQIIQPYQPNTNQQQITGIVIQTPQIYNLIRNASGFRTPTLISCPYCNKNAVTNVYFKSGDDTFCMAVLLCLCFGLLCLIPLLSSDCKDAYHQCSHCGRTVGHTPYQACQ</sequence>
<keyword evidence="5 6" id="KW-0472">Membrane</keyword>
<gene>
    <name evidence="8" type="ORF">PPRIM_AZ9-3.1.T0240247</name>
</gene>
<dbReference type="PROSITE" id="PS51837">
    <property type="entry name" value="LITAF"/>
    <property type="match status" value="1"/>
</dbReference>
<dbReference type="InterPro" id="IPR006629">
    <property type="entry name" value="LITAF"/>
</dbReference>
<dbReference type="SMART" id="SM00714">
    <property type="entry name" value="LITAF"/>
    <property type="match status" value="1"/>
</dbReference>
<evidence type="ECO:0000256" key="4">
    <source>
        <dbReference type="ARBA" id="ARBA00022833"/>
    </source>
</evidence>
<dbReference type="AlphaFoldDB" id="A0A8S1KM34"/>
<evidence type="ECO:0000313" key="8">
    <source>
        <dbReference type="EMBL" id="CAD8056308.1"/>
    </source>
</evidence>
<keyword evidence="9" id="KW-1185">Reference proteome</keyword>
<dbReference type="GO" id="GO:0008270">
    <property type="term" value="F:zinc ion binding"/>
    <property type="evidence" value="ECO:0007669"/>
    <property type="project" value="TreeGrafter"/>
</dbReference>
<feature type="domain" description="LITAF" evidence="7">
    <location>
        <begin position="103"/>
        <end position="185"/>
    </location>
</feature>
<dbReference type="InterPro" id="IPR037519">
    <property type="entry name" value="LITAF_fam"/>
</dbReference>
<dbReference type="GO" id="GO:0016020">
    <property type="term" value="C:membrane"/>
    <property type="evidence" value="ECO:0007669"/>
    <property type="project" value="UniProtKB-SubCell"/>
</dbReference>
<name>A0A8S1KM34_PARPR</name>
<evidence type="ECO:0000256" key="5">
    <source>
        <dbReference type="ARBA" id="ARBA00023136"/>
    </source>
</evidence>
<accession>A0A8S1KM34</accession>
<dbReference type="Proteomes" id="UP000688137">
    <property type="component" value="Unassembled WGS sequence"/>
</dbReference>
<keyword evidence="6" id="KW-1133">Transmembrane helix</keyword>
<dbReference type="PANTHER" id="PTHR23292:SF6">
    <property type="entry name" value="FI16602P1-RELATED"/>
    <property type="match status" value="1"/>
</dbReference>
<evidence type="ECO:0000256" key="6">
    <source>
        <dbReference type="SAM" id="Phobius"/>
    </source>
</evidence>
<dbReference type="PANTHER" id="PTHR23292">
    <property type="entry name" value="LIPOPOLYSACCHARIDE-INDUCED TUMOR NECROSIS FACTOR-ALPHA FACTOR"/>
    <property type="match status" value="1"/>
</dbReference>
<keyword evidence="4" id="KW-0862">Zinc</keyword>
<evidence type="ECO:0000256" key="3">
    <source>
        <dbReference type="ARBA" id="ARBA00022723"/>
    </source>
</evidence>
<comment type="similarity">
    <text evidence="2">Belongs to the CDIP1/LITAF family.</text>
</comment>
<dbReference type="Pfam" id="PF10601">
    <property type="entry name" value="zf-LITAF-like"/>
    <property type="match status" value="1"/>
</dbReference>